<dbReference type="EMBL" id="CAJNIZ010011575">
    <property type="protein sequence ID" value="CAE7321708.1"/>
    <property type="molecule type" value="Genomic_DNA"/>
</dbReference>
<comment type="caution">
    <text evidence="3">The sequence shown here is derived from an EMBL/GenBank/DDBJ whole genome shotgun (WGS) entry which is preliminary data.</text>
</comment>
<feature type="region of interest" description="Disordered" evidence="1">
    <location>
        <begin position="411"/>
        <end position="487"/>
    </location>
</feature>
<feature type="compositionally biased region" description="Polar residues" evidence="1">
    <location>
        <begin position="475"/>
        <end position="487"/>
    </location>
</feature>
<sequence>MPYLLRLCATAGLLGGGGQGGWFSPESAAANFTQEQPSNQTFFEAWSHWASYHYVQAAAVGEGWVSWASAWGDSPRTARKGFSWDGGLCFLLDSVVGIVGWTVFGNAWPGVKTGFQRAFRILALLGRCLAHYLWALCWPVVSLCSAVVLTMIWLVRGAVRKVGTLVYWAQRAAGGVPEATGASFLGPGTGRIPETSDLRTFKKVGSAEKWVLVKREGRVAVLRVGRDSQTIRSAGLYVPVDPDSWRGDKEIVDACAGHDKDGQHFKEYSIAKEFDAEKFQLRGAELGAAEAGRTLWAWFWASRTSTPTKRTLEFCSESEPEESVKCAGHQVRWADDEQDHVLSKSPCNLAGAAPYTLLDEDRVKDSAVVPLCPRHALDYERKRRCHGCRFSGCQRLGLEDCNGVWMCKLHGSSRRPSSRKRSPARTVVLPDGGDPEEPELPALREGGGQGLRDLRQILDDVKGEDARVVRPRTRSPGSTPKSKSSIQRNLAKLGLLGSPNRADPVPLLEDFFHQCAEGRDLGLSEEEVRMNLATERSSSLPQITSELLREALREQERGQQGLSKFIRVWQRPGFTTSTTPSSGRTNLGSWDVMEPPPSERSGPASSSPATSLKIGVPMIYGQEDRKAGAAEGHGQMDDIARAIQSQMAEIASLVKNHTDANAVPAGTLKGLNRTSEELVFLLRACNQYQVTIGAGEQGQALANALLSAQVGASTRLRRAGFKQKVTSRLAIGLAGPYWGTQDKHSLTAADFVAHTDAELDAFVQELRTSKPGHDQRPPPPNKIEDWEARVRRQNDVWALVYGAEWKPVRSHALTLLLEWHQSEPHKWPLSVVSEIWEELHWRFFEELKEVLRLLKKEANRETMSLQDIKFFALLPNAEGRAWLELPRTFDLKNPDGWFTAEVLTRIERRQERILWRLTWEGGRGAKQQNVVHAGGGEPDKKDKPSQGNLRGPKLSTEEVNRAKDRVPTDKDGMQLLRRRGLRRMKAETKESVANKVKSLRAEIAKDKADKVKLGQAAIRWFESGTSRKSLRRWIFTAAEQDMREKLKGPDLKWLVDRASTGKVLDEATGETAPEEAKDFMQRARDLANGPVLSKLKDASDDLYAWAAARVARKPTSFEEILSEMATYGLGRVDWDFASHGHHLDAGRTGQTIWDFKEEIPMSEELAALLEQAEAGTERRQCVTKAAVAGVLWRTRARRPTVDEVAAKAAEIRLDQARQAVEAKDAMGMAENRVAPIEAEIRIYTHDMVRANHDKDFRSRVVFPVSDLEDCKLVVIRADYKGDIVMETVTGTMWQEGGWMLWTLIWRGHMVLLEPPSDTNVGLMLDRWQPHDAPALGFLFFWHSRYDQERTSPGTICCRLCKPGRKAGGQCLTQAILGPRKESSLAAAAIAGCIRAGATVPGGLYQLRLRGKTLCFQEVFAGSGVMSQGWERAGVCCVEPVEVYEEPRLKQGYRAAFDLTLPEVRRRLLQQANNGPANVWWLAGPCASFCDWGLQNNGTRSFRHPQGGSDGKQLTENEEISNILSEVEAELFLTALESGAFPIAESTARSGRYPKMWDLPCWREILARPAGVYARDFVEAVVKVLCVGGETTVGSSQWGTERHQLRRHLQVIKPSYLIKLKARHRLLLHLQVIKPSYYLIKHQHHLQVIKPSYLIKLEARSSNPATLPSTSIPYADPRTFDHGDGRAGGGCWRPGWLDDIWDDDQIDFQITKAFAVCGDGDTRAGSMEPIYEAPSEVARSAAEAYVDEVAASGGGGPKDWKAVCKQGGLLLDSAGSVEDAARSLWQVREDRGLNNLKGVERPYLDTVLHPDLLAYLRDVRQRGLAARCPGPRERRRAKLRPNARRHVDQLYRQIWKDVAKQRVLVVPSAHSLLQGVVASPSDAVDKMLPDRTVAVDKRVVARLIMWHKCHCPGVEVLLSKKDIAGAFRLLWVDPRDVALFAGELPWLPMEMEGGEEVDGEDITVIYLVSSFGFSGSPGEWAVWGRATEDFLTSHRPANARRDLSTSFLVDDNVLVEPYVGLRPWVAAEVYEKGVKTKCWASALSTQTKTAWRAVRLPERRIMKGAALLSDPCFDYGCKEISVRTIQRFRGIVTGWSVVVPGLRNELKAADRFIGPNLDGGSRATPKVSDPTCEEEREQAWRDLWELFEATRWLCARPETWSSKFGAGLRELLPVRERLAVPGEWQQGVVFVSSDATKQVIGAIDWTNGIVMRMKAALAAKWVYMTAVEDEVAIHVAEMLSFLAFACKVAGGWSGKVVLYGGDNQVVRGWIEGRKSETVVGRLLVRILNMLEMRFRCVVIAAWWRTYHNTHADYITRCTDLEFEQLALEDSQLFGLTLLAWEESDRRELLQLKEQRLKRQVPRWSSPVWKTLKVVELAGQERFVFDFAAAAEALGCQVRTSTWAGPIQQGELVFAAFPPDFHGKVASQAAQAAIDSNAALVVFEGPRAVMWDGAAKQFLRAMWSVHIGEFITSEFGEAAVRRRVCLVASRSELDGNPLELTTCRSKLAPPMQPHLDPTKAVVDEQWVGPVKITMDGIPREPLLPMIKGHFWLEGQRRNLVGIGGPLLWPLRVPKEERVEPSLVWELRGPTGRVRKLTAAEVWRCQGRTEQAFVELLDKGRSEQEILVDGNRATGMAAALVVMAGYVAFQSGRKGFYQEGTILPVNDVQEVVKMTVRDTMEARLATTKQEHEPAVGADGRMCGATALVAVGEAQFQDDEGPLYPFDGAVGARVEEWVEENLSGYLAESTTRQYSGVYGKWRAWARRQGWMTEHLDKAMPTEENEDKLLGFLGYLGWLGCSVATLKQAVFAAKDARKRAGKGDPTERMYRLWMLLGTLEKRSGAMLKWIGSFVQHLSGDAADFFDAVMLNAAVQTAWFFMLRAKEYCDSNGVDLMMILRGADLKFVFSEGAEPVIIGVTLQFRKTKVDQEAFGECKTFYVSGVPEVCVVTALKKWSSGQVLKRTQVQNVLQKATGEIELIKRTGRWSSAAVQRYLHDGEVALRDCAEKMAKVKQEVHYT</sequence>
<feature type="region of interest" description="Disordered" evidence="1">
    <location>
        <begin position="573"/>
        <end position="612"/>
    </location>
</feature>
<keyword evidence="2" id="KW-1133">Transmembrane helix</keyword>
<feature type="compositionally biased region" description="Basic residues" evidence="1">
    <location>
        <begin position="411"/>
        <end position="423"/>
    </location>
</feature>
<keyword evidence="4" id="KW-1185">Reference proteome</keyword>
<feature type="compositionally biased region" description="Low complexity" evidence="1">
    <location>
        <begin position="573"/>
        <end position="585"/>
    </location>
</feature>
<gene>
    <name evidence="3" type="ORF">SPIL2461_LOCUS7431</name>
</gene>
<keyword evidence="2" id="KW-0472">Membrane</keyword>
<accession>A0A812NSD6</accession>
<proteinExistence type="predicted"/>
<protein>
    <submittedName>
        <fullName evidence="3">Uncharacterized protein</fullName>
    </submittedName>
</protein>
<feature type="compositionally biased region" description="Basic and acidic residues" evidence="1">
    <location>
        <begin position="452"/>
        <end position="468"/>
    </location>
</feature>
<feature type="transmembrane region" description="Helical" evidence="2">
    <location>
        <begin position="90"/>
        <end position="111"/>
    </location>
</feature>
<name>A0A812NSD6_SYMPI</name>
<evidence type="ECO:0000313" key="4">
    <source>
        <dbReference type="Proteomes" id="UP000649617"/>
    </source>
</evidence>
<feature type="transmembrane region" description="Helical" evidence="2">
    <location>
        <begin position="132"/>
        <end position="155"/>
    </location>
</feature>
<feature type="non-terminal residue" evidence="3">
    <location>
        <position position="3015"/>
    </location>
</feature>
<feature type="region of interest" description="Disordered" evidence="1">
    <location>
        <begin position="926"/>
        <end position="964"/>
    </location>
</feature>
<reference evidence="3" key="1">
    <citation type="submission" date="2021-02" db="EMBL/GenBank/DDBJ databases">
        <authorList>
            <person name="Dougan E. K."/>
            <person name="Rhodes N."/>
            <person name="Thang M."/>
            <person name="Chan C."/>
        </authorList>
    </citation>
    <scope>NUCLEOTIDE SEQUENCE</scope>
</reference>
<dbReference type="Proteomes" id="UP000649617">
    <property type="component" value="Unassembled WGS sequence"/>
</dbReference>
<evidence type="ECO:0000313" key="3">
    <source>
        <dbReference type="EMBL" id="CAE7321708.1"/>
    </source>
</evidence>
<evidence type="ECO:0000256" key="2">
    <source>
        <dbReference type="SAM" id="Phobius"/>
    </source>
</evidence>
<keyword evidence="2" id="KW-0812">Transmembrane</keyword>
<evidence type="ECO:0000256" key="1">
    <source>
        <dbReference type="SAM" id="MobiDB-lite"/>
    </source>
</evidence>
<feature type="compositionally biased region" description="Basic and acidic residues" evidence="1">
    <location>
        <begin position="955"/>
        <end position="964"/>
    </location>
</feature>
<organism evidence="3 4">
    <name type="scientific">Symbiodinium pilosum</name>
    <name type="common">Dinoflagellate</name>
    <dbReference type="NCBI Taxonomy" id="2952"/>
    <lineage>
        <taxon>Eukaryota</taxon>
        <taxon>Sar</taxon>
        <taxon>Alveolata</taxon>
        <taxon>Dinophyceae</taxon>
        <taxon>Suessiales</taxon>
        <taxon>Symbiodiniaceae</taxon>
        <taxon>Symbiodinium</taxon>
    </lineage>
</organism>